<evidence type="ECO:0000313" key="3">
    <source>
        <dbReference type="Proteomes" id="UP000798808"/>
    </source>
</evidence>
<reference evidence="2 3" key="1">
    <citation type="submission" date="2019-02" db="EMBL/GenBank/DDBJ databases">
        <authorList>
            <person name="Goldberg S.R."/>
            <person name="Haltli B.A."/>
            <person name="Correa H."/>
            <person name="Russell K.G."/>
        </authorList>
    </citation>
    <scope>NUCLEOTIDE SEQUENCE [LARGE SCALE GENOMIC DNA]</scope>
    <source>
        <strain evidence="2 3">JCM 16186</strain>
    </source>
</reference>
<organism evidence="2 3">
    <name type="scientific">Fulvivirga kasyanovii</name>
    <dbReference type="NCBI Taxonomy" id="396812"/>
    <lineage>
        <taxon>Bacteria</taxon>
        <taxon>Pseudomonadati</taxon>
        <taxon>Bacteroidota</taxon>
        <taxon>Cytophagia</taxon>
        <taxon>Cytophagales</taxon>
        <taxon>Fulvivirgaceae</taxon>
        <taxon>Fulvivirga</taxon>
    </lineage>
</organism>
<protein>
    <recommendedName>
        <fullName evidence="4">DUF4410 domain-containing protein</fullName>
    </recommendedName>
</protein>
<dbReference type="RefSeq" id="WP_155176267.1">
    <property type="nucleotide sequence ID" value="NZ_BAAAFL010000029.1"/>
</dbReference>
<dbReference type="Proteomes" id="UP000798808">
    <property type="component" value="Unassembled WGS sequence"/>
</dbReference>
<proteinExistence type="predicted"/>
<dbReference type="EMBL" id="SMLW01000668">
    <property type="protein sequence ID" value="MTI28590.1"/>
    <property type="molecule type" value="Genomic_DNA"/>
</dbReference>
<evidence type="ECO:0000256" key="1">
    <source>
        <dbReference type="SAM" id="SignalP"/>
    </source>
</evidence>
<accession>A0ABW9RZL9</accession>
<feature type="chain" id="PRO_5045066676" description="DUF4410 domain-containing protein" evidence="1">
    <location>
        <begin position="22"/>
        <end position="201"/>
    </location>
</feature>
<feature type="signal peptide" evidence="1">
    <location>
        <begin position="1"/>
        <end position="21"/>
    </location>
</feature>
<comment type="caution">
    <text evidence="2">The sequence shown here is derived from an EMBL/GenBank/DDBJ whole genome shotgun (WGS) entry which is preliminary data.</text>
</comment>
<name>A0ABW9RZL9_9BACT</name>
<evidence type="ECO:0000313" key="2">
    <source>
        <dbReference type="EMBL" id="MTI28590.1"/>
    </source>
</evidence>
<sequence length="201" mass="22615">MKTKNLMMMLLLLASVTGVSAQKINVKSGDLDFLKNQKKLNITYDYSNMGVGKFDKEEDYINKKVTELNEKEAGSGDKWKQNWISDRKERFEPKFEELFNKTLEKNNLKGGDFADAEYTLILKTTFTEPGFNVGVARKNAYTDLEAVFVKTGSTDPVAVVTIEKSPGRGGMGYDFDTGFRIQESYAKAGKELGQYLAKKVL</sequence>
<gene>
    <name evidence="2" type="ORF">E1163_26770</name>
</gene>
<keyword evidence="3" id="KW-1185">Reference proteome</keyword>
<evidence type="ECO:0008006" key="4">
    <source>
        <dbReference type="Google" id="ProtNLM"/>
    </source>
</evidence>
<keyword evidence="1" id="KW-0732">Signal</keyword>